<dbReference type="PANTHER" id="PTHR30582:SF4">
    <property type="entry name" value="L,D-TRANSPEPTIDASE YQJB-RELATED"/>
    <property type="match status" value="1"/>
</dbReference>
<proteinExistence type="inferred from homology"/>
<evidence type="ECO:0000259" key="11">
    <source>
        <dbReference type="PROSITE" id="PS52029"/>
    </source>
</evidence>
<keyword evidence="6 9" id="KW-0573">Peptidoglycan synthesis</keyword>
<feature type="active site" description="Proton donor/acceptor" evidence="9">
    <location>
        <position position="113"/>
    </location>
</feature>
<dbReference type="PANTHER" id="PTHR30582">
    <property type="entry name" value="L,D-TRANSPEPTIDASE"/>
    <property type="match status" value="1"/>
</dbReference>
<evidence type="ECO:0000256" key="6">
    <source>
        <dbReference type="ARBA" id="ARBA00022984"/>
    </source>
</evidence>
<dbReference type="Proteomes" id="UP000215059">
    <property type="component" value="Unassembled WGS sequence"/>
</dbReference>
<dbReference type="SUPFAM" id="SSF141523">
    <property type="entry name" value="L,D-transpeptidase catalytic domain-like"/>
    <property type="match status" value="1"/>
</dbReference>
<keyword evidence="13" id="KW-1185">Reference proteome</keyword>
<comment type="caution">
    <text evidence="12">The sequence shown here is derived from an EMBL/GenBank/DDBJ whole genome shotgun (WGS) entry which is preliminary data.</text>
</comment>
<dbReference type="InterPro" id="IPR050979">
    <property type="entry name" value="LD-transpeptidase"/>
</dbReference>
<comment type="pathway">
    <text evidence="1 9">Cell wall biogenesis; peptidoglycan biosynthesis.</text>
</comment>
<dbReference type="FunFam" id="2.40.440.10:FF:000003">
    <property type="entry name" value="L,D-transpeptidase YciB"/>
    <property type="match status" value="1"/>
</dbReference>
<evidence type="ECO:0000256" key="5">
    <source>
        <dbReference type="ARBA" id="ARBA00022960"/>
    </source>
</evidence>
<organism evidence="12 13">
    <name type="scientific">Fictibacillus aquaticus</name>
    <dbReference type="NCBI Taxonomy" id="2021314"/>
    <lineage>
        <taxon>Bacteria</taxon>
        <taxon>Bacillati</taxon>
        <taxon>Bacillota</taxon>
        <taxon>Bacilli</taxon>
        <taxon>Bacillales</taxon>
        <taxon>Fictibacillaceae</taxon>
        <taxon>Fictibacillus</taxon>
    </lineage>
</organism>
<dbReference type="AlphaFoldDB" id="A0A235FAH6"/>
<dbReference type="GO" id="GO:0018104">
    <property type="term" value="P:peptidoglycan-protein cross-linking"/>
    <property type="evidence" value="ECO:0007669"/>
    <property type="project" value="TreeGrafter"/>
</dbReference>
<gene>
    <name evidence="12" type="ORF">CGZ90_00140</name>
</gene>
<dbReference type="PROSITE" id="PS52029">
    <property type="entry name" value="LD_TPASE"/>
    <property type="match status" value="1"/>
</dbReference>
<evidence type="ECO:0000256" key="2">
    <source>
        <dbReference type="ARBA" id="ARBA00005992"/>
    </source>
</evidence>
<feature type="domain" description="L,D-TPase catalytic" evidence="11">
    <location>
        <begin position="29"/>
        <end position="153"/>
    </location>
</feature>
<keyword evidence="7 9" id="KW-0961">Cell wall biogenesis/degradation</keyword>
<dbReference type="InterPro" id="IPR038063">
    <property type="entry name" value="Transpep_catalytic_dom"/>
</dbReference>
<keyword evidence="4" id="KW-0378">Hydrolase</keyword>
<feature type="active site" description="Nucleophile" evidence="9">
    <location>
        <position position="129"/>
    </location>
</feature>
<dbReference type="GO" id="GO:0071555">
    <property type="term" value="P:cell wall organization"/>
    <property type="evidence" value="ECO:0007669"/>
    <property type="project" value="UniProtKB-UniRule"/>
</dbReference>
<dbReference type="EMBL" id="NOII01000001">
    <property type="protein sequence ID" value="OYD58350.1"/>
    <property type="molecule type" value="Genomic_DNA"/>
</dbReference>
<feature type="signal peptide" evidence="10">
    <location>
        <begin position="1"/>
        <end position="23"/>
    </location>
</feature>
<evidence type="ECO:0000256" key="10">
    <source>
        <dbReference type="SAM" id="SignalP"/>
    </source>
</evidence>
<evidence type="ECO:0000313" key="13">
    <source>
        <dbReference type="Proteomes" id="UP000215059"/>
    </source>
</evidence>
<dbReference type="GO" id="GO:0008360">
    <property type="term" value="P:regulation of cell shape"/>
    <property type="evidence" value="ECO:0007669"/>
    <property type="project" value="UniProtKB-UniRule"/>
</dbReference>
<evidence type="ECO:0000256" key="7">
    <source>
        <dbReference type="ARBA" id="ARBA00023316"/>
    </source>
</evidence>
<keyword evidence="10" id="KW-0732">Signal</keyword>
<keyword evidence="3" id="KW-0808">Transferase</keyword>
<dbReference type="GO" id="GO:0005576">
    <property type="term" value="C:extracellular region"/>
    <property type="evidence" value="ECO:0007669"/>
    <property type="project" value="TreeGrafter"/>
</dbReference>
<evidence type="ECO:0000313" key="12">
    <source>
        <dbReference type="EMBL" id="OYD58350.1"/>
    </source>
</evidence>
<dbReference type="RefSeq" id="WP_094250313.1">
    <property type="nucleotide sequence ID" value="NZ_JBHLXL010000001.1"/>
</dbReference>
<reference evidence="12 13" key="1">
    <citation type="submission" date="2017-07" db="EMBL/GenBank/DDBJ databases">
        <title>Fictibacillus sp. nov. GDSW-R2A3 Genome sequencing and assembly.</title>
        <authorList>
            <person name="Mayilraj S."/>
        </authorList>
    </citation>
    <scope>NUCLEOTIDE SEQUENCE [LARGE SCALE GENOMIC DNA]</scope>
    <source>
        <strain evidence="12 13">GDSW-R2A3</strain>
    </source>
</reference>
<dbReference type="UniPathway" id="UPA00219"/>
<evidence type="ECO:0000256" key="4">
    <source>
        <dbReference type="ARBA" id="ARBA00022801"/>
    </source>
</evidence>
<dbReference type="GO" id="GO:0016740">
    <property type="term" value="F:transferase activity"/>
    <property type="evidence" value="ECO:0007669"/>
    <property type="project" value="UniProtKB-KW"/>
</dbReference>
<evidence type="ECO:0000256" key="3">
    <source>
        <dbReference type="ARBA" id="ARBA00022679"/>
    </source>
</evidence>
<name>A0A235FAH6_9BACL</name>
<protein>
    <submittedName>
        <fullName evidence="12">L,D-transpeptidase</fullName>
    </submittedName>
</protein>
<dbReference type="OrthoDB" id="9787225at2"/>
<dbReference type="Pfam" id="PF03734">
    <property type="entry name" value="YkuD"/>
    <property type="match status" value="1"/>
</dbReference>
<comment type="similarity">
    <text evidence="2">Belongs to the YkuD family.</text>
</comment>
<accession>A0A235FAH6</accession>
<dbReference type="InterPro" id="IPR005490">
    <property type="entry name" value="LD_TPept_cat_dom"/>
</dbReference>
<feature type="chain" id="PRO_5012895706" evidence="10">
    <location>
        <begin position="24"/>
        <end position="169"/>
    </location>
</feature>
<dbReference type="GO" id="GO:0071972">
    <property type="term" value="F:peptidoglycan L,D-transpeptidase activity"/>
    <property type="evidence" value="ECO:0007669"/>
    <property type="project" value="TreeGrafter"/>
</dbReference>
<evidence type="ECO:0000256" key="9">
    <source>
        <dbReference type="PROSITE-ProRule" id="PRU01373"/>
    </source>
</evidence>
<dbReference type="Gene3D" id="2.40.440.10">
    <property type="entry name" value="L,D-transpeptidase catalytic domain-like"/>
    <property type="match status" value="1"/>
</dbReference>
<dbReference type="CDD" id="cd16913">
    <property type="entry name" value="YkuD_like"/>
    <property type="match status" value="1"/>
</dbReference>
<keyword evidence="5 9" id="KW-0133">Cell shape</keyword>
<evidence type="ECO:0000256" key="1">
    <source>
        <dbReference type="ARBA" id="ARBA00004752"/>
    </source>
</evidence>
<comment type="pathway">
    <text evidence="8">Glycan biosynthesis.</text>
</comment>
<evidence type="ECO:0000256" key="8">
    <source>
        <dbReference type="ARBA" id="ARBA00060592"/>
    </source>
</evidence>
<sequence length="169" mass="18524">MLIFKAAVLLQIALSPVWPMGNAAELGDPFVIVNKATNTMALIEGGQVSRIFPVATGKTDDLTPVGTFRVTVKAVDPYYRKDDIPGGDEKNPLGTRWIGFDARNTDGRQYGIHGNNNPSSIGKYVSNGCIRMKEDDVQYVYKHLPDGAAVVVIKSEAGYKEILQQIKRQ</sequence>